<proteinExistence type="predicted"/>
<dbReference type="EMBL" id="MU970085">
    <property type="protein sequence ID" value="KAK9322009.1"/>
    <property type="molecule type" value="Genomic_DNA"/>
</dbReference>
<comment type="caution">
    <text evidence="1">The sequence shown here is derived from an EMBL/GenBank/DDBJ whole genome shotgun (WGS) entry which is preliminary data.</text>
</comment>
<name>A0ACC3TLF1_9ASCO</name>
<evidence type="ECO:0000313" key="1">
    <source>
        <dbReference type="EMBL" id="KAK9322009.1"/>
    </source>
</evidence>
<protein>
    <submittedName>
        <fullName evidence="1">Uncharacterized protein</fullName>
    </submittedName>
</protein>
<accession>A0ACC3TLF1</accession>
<dbReference type="Proteomes" id="UP001489719">
    <property type="component" value="Unassembled WGS sequence"/>
</dbReference>
<sequence length="95" mass="10361">MSAILIQMWRAPKPTFLESSMPSLSGKAATLASASSWYLVRMLYRKGARVLAVGRSAMSFDAASIWFIHVFGVLSKMLILVVAPPPQILLFSSGM</sequence>
<keyword evidence="2" id="KW-1185">Reference proteome</keyword>
<evidence type="ECO:0000313" key="2">
    <source>
        <dbReference type="Proteomes" id="UP001489719"/>
    </source>
</evidence>
<reference evidence="2" key="1">
    <citation type="journal article" date="2024" name="Front. Bioeng. Biotechnol.">
        <title>Genome-scale model development and genomic sequencing of the oleaginous clade Lipomyces.</title>
        <authorList>
            <person name="Czajka J.J."/>
            <person name="Han Y."/>
            <person name="Kim J."/>
            <person name="Mondo S.J."/>
            <person name="Hofstad B.A."/>
            <person name="Robles A."/>
            <person name="Haridas S."/>
            <person name="Riley R."/>
            <person name="LaButti K."/>
            <person name="Pangilinan J."/>
            <person name="Andreopoulos W."/>
            <person name="Lipzen A."/>
            <person name="Yan J."/>
            <person name="Wang M."/>
            <person name="Ng V."/>
            <person name="Grigoriev I.V."/>
            <person name="Spatafora J.W."/>
            <person name="Magnuson J.K."/>
            <person name="Baker S.E."/>
            <person name="Pomraning K.R."/>
        </authorList>
    </citation>
    <scope>NUCLEOTIDE SEQUENCE [LARGE SCALE GENOMIC DNA]</scope>
    <source>
        <strain evidence="2">CBS 10300</strain>
    </source>
</reference>
<organism evidence="1 2">
    <name type="scientific">Lipomyces orientalis</name>
    <dbReference type="NCBI Taxonomy" id="1233043"/>
    <lineage>
        <taxon>Eukaryota</taxon>
        <taxon>Fungi</taxon>
        <taxon>Dikarya</taxon>
        <taxon>Ascomycota</taxon>
        <taxon>Saccharomycotina</taxon>
        <taxon>Lipomycetes</taxon>
        <taxon>Lipomycetales</taxon>
        <taxon>Lipomycetaceae</taxon>
        <taxon>Lipomyces</taxon>
    </lineage>
</organism>
<gene>
    <name evidence="1" type="ORF">V1517DRAFT_346696</name>
</gene>